<dbReference type="Proteomes" id="UP000033393">
    <property type="component" value="Unassembled WGS sequence"/>
</dbReference>
<feature type="transmembrane region" description="Helical" evidence="1">
    <location>
        <begin position="156"/>
        <end position="174"/>
    </location>
</feature>
<keyword evidence="1" id="KW-0472">Membrane</keyword>
<evidence type="ECO:0000313" key="3">
    <source>
        <dbReference type="Proteomes" id="UP000033393"/>
    </source>
</evidence>
<accession>A0A0F0GPJ0</accession>
<dbReference type="STRING" id="68170.GCA_000974445_00639"/>
<keyword evidence="3" id="KW-1185">Reference proteome</keyword>
<organism evidence="2 3">
    <name type="scientific">Lentzea aerocolonigenes</name>
    <name type="common">Lechevalieria aerocolonigenes</name>
    <name type="synonym">Saccharothrix aerocolonigenes</name>
    <dbReference type="NCBI Taxonomy" id="68170"/>
    <lineage>
        <taxon>Bacteria</taxon>
        <taxon>Bacillati</taxon>
        <taxon>Actinomycetota</taxon>
        <taxon>Actinomycetes</taxon>
        <taxon>Pseudonocardiales</taxon>
        <taxon>Pseudonocardiaceae</taxon>
        <taxon>Lentzea</taxon>
    </lineage>
</organism>
<keyword evidence="1" id="KW-0812">Transmembrane</keyword>
<sequence>MRRPVPLIVAGLAAIAAAVVLGAIVPRGYELAVLVPCCLLSLAFAWGVGKLGPAWLVLPAFMVVIPGTAVLVSDGHRALMDLLATPQQCVITKVEDIPGPDNPAFAHYVTCPDGAELRIVVPGEQDKKLQPGPATVLRHPVMRPLLADRNDWSGEWVFGVPIAILLLLICATALRARRVMRQA</sequence>
<evidence type="ECO:0000256" key="1">
    <source>
        <dbReference type="SAM" id="Phobius"/>
    </source>
</evidence>
<gene>
    <name evidence="2" type="ORF">UK23_31390</name>
</gene>
<evidence type="ECO:0000313" key="2">
    <source>
        <dbReference type="EMBL" id="KJK43877.1"/>
    </source>
</evidence>
<keyword evidence="1" id="KW-1133">Transmembrane helix</keyword>
<name>A0A0F0GPJ0_LENAE</name>
<proteinExistence type="predicted"/>
<feature type="transmembrane region" description="Helical" evidence="1">
    <location>
        <begin position="32"/>
        <end position="48"/>
    </location>
</feature>
<comment type="caution">
    <text evidence="2">The sequence shown here is derived from an EMBL/GenBank/DDBJ whole genome shotgun (WGS) entry which is preliminary data.</text>
</comment>
<dbReference type="AlphaFoldDB" id="A0A0F0GPJ0"/>
<dbReference type="EMBL" id="JYJG01000272">
    <property type="protein sequence ID" value="KJK43877.1"/>
    <property type="molecule type" value="Genomic_DNA"/>
</dbReference>
<dbReference type="PATRIC" id="fig|68170.10.peg.8136"/>
<protein>
    <submittedName>
        <fullName evidence="2">Uncharacterized protein</fullName>
    </submittedName>
</protein>
<feature type="transmembrane region" description="Helical" evidence="1">
    <location>
        <begin position="55"/>
        <end position="73"/>
    </location>
</feature>
<reference evidence="2 3" key="1">
    <citation type="submission" date="2015-02" db="EMBL/GenBank/DDBJ databases">
        <authorList>
            <person name="Ju K.-S."/>
            <person name="Doroghazi J.R."/>
            <person name="Metcalf W."/>
        </authorList>
    </citation>
    <scope>NUCLEOTIDE SEQUENCE [LARGE SCALE GENOMIC DNA]</scope>
    <source>
        <strain evidence="2 3">NRRL B-16140</strain>
    </source>
</reference>